<dbReference type="OrthoDB" id="4113643at2759"/>
<evidence type="ECO:0000256" key="2">
    <source>
        <dbReference type="SAM" id="Phobius"/>
    </source>
</evidence>
<feature type="compositionally biased region" description="Basic and acidic residues" evidence="1">
    <location>
        <begin position="158"/>
        <end position="174"/>
    </location>
</feature>
<keyword evidence="2" id="KW-1133">Transmembrane helix</keyword>
<keyword evidence="5" id="KW-1185">Reference proteome</keyword>
<dbReference type="EMBL" id="JAACFV010000228">
    <property type="protein sequence ID" value="KAF7502685.1"/>
    <property type="molecule type" value="Genomic_DNA"/>
</dbReference>
<dbReference type="AlphaFoldDB" id="A0A8H7ACE4"/>
<feature type="transmembrane region" description="Helical" evidence="2">
    <location>
        <begin position="355"/>
        <end position="374"/>
    </location>
</feature>
<gene>
    <name evidence="4" type="ORF">GJ744_005273</name>
</gene>
<comment type="caution">
    <text evidence="4">The sequence shown here is derived from an EMBL/GenBank/DDBJ whole genome shotgun (WGS) entry which is preliminary data.</text>
</comment>
<dbReference type="Proteomes" id="UP000606974">
    <property type="component" value="Unassembled WGS sequence"/>
</dbReference>
<protein>
    <recommendedName>
        <fullName evidence="3">DUF6594 domain-containing protein</fullName>
    </recommendedName>
</protein>
<evidence type="ECO:0000259" key="3">
    <source>
        <dbReference type="Pfam" id="PF20237"/>
    </source>
</evidence>
<evidence type="ECO:0000313" key="4">
    <source>
        <dbReference type="EMBL" id="KAF7502685.1"/>
    </source>
</evidence>
<reference evidence="4" key="1">
    <citation type="submission" date="2020-02" db="EMBL/GenBank/DDBJ databases">
        <authorList>
            <person name="Palmer J.M."/>
        </authorList>
    </citation>
    <scope>NUCLEOTIDE SEQUENCE</scope>
    <source>
        <strain evidence="4">EPUS1.4</strain>
        <tissue evidence="4">Thallus</tissue>
    </source>
</reference>
<sequence length="377" mass="42851">MAGGRPPADEKLEDGFSSPTTAYTSDLGESTLNECGAVIGDSASEQRWCGLFTVLSHLSRTWSSSGTWRARLRLKDPERVPDVEQTITRQLESCPEGYPRLAAFLSSENSFSIYRGFGYLHSRVLLGLQDHIVSLERELDQKDSFDQNNGLTRRLQSRARDERESHQDGEERPRDQILDDIRRKLVEYDEILVKARNLVSFQKASERDYRSVSNWICNLKPLVDKEQCFIKHKEDLLTLHNGREWSGFDGLIESMLLKLDCKLVRQIFLTPEMRVKTTDRNVHYYARSRVDVFVTLVITTIIFILLVLPVVAMYRLTTFGTSSGSTFKAIGVLVVFTLLFSAAMSLLTKARRHELFGASAAYCAVLVVFISNFSNTQ</sequence>
<dbReference type="PANTHER" id="PTHR34502:SF3">
    <property type="entry name" value="DUF6594 DOMAIN-CONTAINING PROTEIN"/>
    <property type="match status" value="1"/>
</dbReference>
<keyword evidence="2" id="KW-0812">Transmembrane</keyword>
<proteinExistence type="predicted"/>
<dbReference type="PANTHER" id="PTHR34502">
    <property type="entry name" value="DUF6594 DOMAIN-CONTAINING PROTEIN-RELATED"/>
    <property type="match status" value="1"/>
</dbReference>
<feature type="domain" description="DUF6594" evidence="3">
    <location>
        <begin position="98"/>
        <end position="367"/>
    </location>
</feature>
<feature type="transmembrane region" description="Helical" evidence="2">
    <location>
        <begin position="290"/>
        <end position="314"/>
    </location>
</feature>
<evidence type="ECO:0000256" key="1">
    <source>
        <dbReference type="SAM" id="MobiDB-lite"/>
    </source>
</evidence>
<keyword evidence="2" id="KW-0472">Membrane</keyword>
<dbReference type="Pfam" id="PF20237">
    <property type="entry name" value="DUF6594"/>
    <property type="match status" value="1"/>
</dbReference>
<feature type="region of interest" description="Disordered" evidence="1">
    <location>
        <begin position="1"/>
        <end position="20"/>
    </location>
</feature>
<organism evidence="4 5">
    <name type="scientific">Endocarpon pusillum</name>
    <dbReference type="NCBI Taxonomy" id="364733"/>
    <lineage>
        <taxon>Eukaryota</taxon>
        <taxon>Fungi</taxon>
        <taxon>Dikarya</taxon>
        <taxon>Ascomycota</taxon>
        <taxon>Pezizomycotina</taxon>
        <taxon>Eurotiomycetes</taxon>
        <taxon>Chaetothyriomycetidae</taxon>
        <taxon>Verrucariales</taxon>
        <taxon>Verrucariaceae</taxon>
        <taxon>Endocarpon</taxon>
    </lineage>
</organism>
<dbReference type="InterPro" id="IPR046529">
    <property type="entry name" value="DUF6594"/>
</dbReference>
<name>A0A8H7ACE4_9EURO</name>
<feature type="region of interest" description="Disordered" evidence="1">
    <location>
        <begin position="146"/>
        <end position="174"/>
    </location>
</feature>
<accession>A0A8H7ACE4</accession>
<evidence type="ECO:0000313" key="5">
    <source>
        <dbReference type="Proteomes" id="UP000606974"/>
    </source>
</evidence>
<feature type="transmembrane region" description="Helical" evidence="2">
    <location>
        <begin position="326"/>
        <end position="348"/>
    </location>
</feature>